<proteinExistence type="predicted"/>
<sequence>MFGDWRGVTWHSPEDQEYRSVKPFDMFVPEACAAFLPPFDSVHYHYFGEELYDTGYSFGAYLERLLASRGFWYWPQTLCRELAESAEAAAFRRVMPVVFPDHDDALFRPTPR</sequence>
<dbReference type="AlphaFoldDB" id="A0AA90KI64"/>
<accession>A0AA90KI64</accession>
<evidence type="ECO:0000313" key="1">
    <source>
        <dbReference type="EMBL" id="MDI5972660.1"/>
    </source>
</evidence>
<dbReference type="RefSeq" id="WP_271317570.1">
    <property type="nucleotide sequence ID" value="NZ_JABXJJ020000035.1"/>
</dbReference>
<organism evidence="1">
    <name type="scientific">Streptantibioticus silvisoli</name>
    <dbReference type="NCBI Taxonomy" id="2705255"/>
    <lineage>
        <taxon>Bacteria</taxon>
        <taxon>Bacillati</taxon>
        <taxon>Actinomycetota</taxon>
        <taxon>Actinomycetes</taxon>
        <taxon>Kitasatosporales</taxon>
        <taxon>Streptomycetaceae</taxon>
        <taxon>Streptantibioticus</taxon>
    </lineage>
</organism>
<dbReference type="EMBL" id="JABXJJ020000035">
    <property type="protein sequence ID" value="MDI5972660.1"/>
    <property type="molecule type" value="Genomic_DNA"/>
</dbReference>
<comment type="caution">
    <text evidence="1">The sequence shown here is derived from an EMBL/GenBank/DDBJ whole genome shotgun (WGS) entry which is preliminary data.</text>
</comment>
<reference evidence="1" key="1">
    <citation type="submission" date="2023-05" db="EMBL/GenBank/DDBJ databases">
        <title>Streptantibioticus silvisoli sp. nov., acidotolerant actinomycetes 1 from pine litter.</title>
        <authorList>
            <person name="Swiecimska M."/>
            <person name="Golinska P."/>
            <person name="Sangal V."/>
            <person name="Wachnowicz B."/>
            <person name="Goodfellow M."/>
        </authorList>
    </citation>
    <scope>NUCLEOTIDE SEQUENCE</scope>
    <source>
        <strain evidence="1">SL13</strain>
    </source>
</reference>
<gene>
    <name evidence="1" type="ORF">POF50_025510</name>
</gene>
<name>A0AA90KI64_9ACTN</name>
<protein>
    <submittedName>
        <fullName evidence="1">Uncharacterized protein</fullName>
    </submittedName>
</protein>